<dbReference type="Proteomes" id="UP000825729">
    <property type="component" value="Unassembled WGS sequence"/>
</dbReference>
<evidence type="ECO:0000313" key="2">
    <source>
        <dbReference type="Proteomes" id="UP000825729"/>
    </source>
</evidence>
<name>A0AAV7EEY7_ARIFI</name>
<organism evidence="1 2">
    <name type="scientific">Aristolochia fimbriata</name>
    <name type="common">White veined hardy Dutchman's pipe vine</name>
    <dbReference type="NCBI Taxonomy" id="158543"/>
    <lineage>
        <taxon>Eukaryota</taxon>
        <taxon>Viridiplantae</taxon>
        <taxon>Streptophyta</taxon>
        <taxon>Embryophyta</taxon>
        <taxon>Tracheophyta</taxon>
        <taxon>Spermatophyta</taxon>
        <taxon>Magnoliopsida</taxon>
        <taxon>Magnoliidae</taxon>
        <taxon>Piperales</taxon>
        <taxon>Aristolochiaceae</taxon>
        <taxon>Aristolochia</taxon>
    </lineage>
</organism>
<sequence>MSVMPVFCHFNGEFVIENGYNVIRWNLQIDHTSIWTTFLYNGQLVCTPIYDDISLDGRLDLVKHYFLETLGLFFKRNNRPYEMENRRSLSNEVGSNEGAPVETGEGVLVETIEGAPAERDEGDPLEIDEGSPKEIGEQAIQEFILKEREIREDLDIISSGEDEWADPFTNENVAGRENKTLVPNMRVSHVKEELDEPYPDMWIRDMDTDERYMNTLIVVVNEDNVPPYVTYRLCIVGSPI</sequence>
<accession>A0AAV7EEY7</accession>
<evidence type="ECO:0000313" key="1">
    <source>
        <dbReference type="EMBL" id="KAG9446326.1"/>
    </source>
</evidence>
<gene>
    <name evidence="1" type="ORF">H6P81_012454</name>
</gene>
<dbReference type="EMBL" id="JAINDJ010000005">
    <property type="protein sequence ID" value="KAG9446326.1"/>
    <property type="molecule type" value="Genomic_DNA"/>
</dbReference>
<comment type="caution">
    <text evidence="1">The sequence shown here is derived from an EMBL/GenBank/DDBJ whole genome shotgun (WGS) entry which is preliminary data.</text>
</comment>
<protein>
    <submittedName>
        <fullName evidence="1">Uncharacterized protein</fullName>
    </submittedName>
</protein>
<proteinExistence type="predicted"/>
<dbReference type="AlphaFoldDB" id="A0AAV7EEY7"/>
<keyword evidence="2" id="KW-1185">Reference proteome</keyword>
<reference evidence="1 2" key="1">
    <citation type="submission" date="2021-07" db="EMBL/GenBank/DDBJ databases">
        <title>The Aristolochia fimbriata genome: insights into angiosperm evolution, floral development and chemical biosynthesis.</title>
        <authorList>
            <person name="Jiao Y."/>
        </authorList>
    </citation>
    <scope>NUCLEOTIDE SEQUENCE [LARGE SCALE GENOMIC DNA]</scope>
    <source>
        <strain evidence="1">IBCAS-2021</strain>
        <tissue evidence="1">Leaf</tissue>
    </source>
</reference>